<gene>
    <name evidence="1" type="ORF">UFOVP824_29</name>
</gene>
<dbReference type="GO" id="GO:0003677">
    <property type="term" value="F:DNA binding"/>
    <property type="evidence" value="ECO:0007669"/>
    <property type="project" value="InterPro"/>
</dbReference>
<sequence>MPVLHEYIDPVALVLEVFGGVCAVARIVGRDPSAVSKWQDRRRIPTSCQAALLDAAHHQGLALTADEVIRGRRTQRESDAI</sequence>
<dbReference type="InterPro" id="IPR010982">
    <property type="entry name" value="Lambda_DNA-bd_dom_sf"/>
</dbReference>
<dbReference type="EMBL" id="LR796777">
    <property type="protein sequence ID" value="CAB4165089.1"/>
    <property type="molecule type" value="Genomic_DNA"/>
</dbReference>
<dbReference type="SUPFAM" id="SSF47413">
    <property type="entry name" value="lambda repressor-like DNA-binding domains"/>
    <property type="match status" value="1"/>
</dbReference>
<dbReference type="InterPro" id="IPR059216">
    <property type="entry name" value="LeuA_carph_isopro_dom"/>
</dbReference>
<dbReference type="Gene3D" id="1.10.260.40">
    <property type="entry name" value="lambda repressor-like DNA-binding domains"/>
    <property type="match status" value="1"/>
</dbReference>
<organism evidence="1">
    <name type="scientific">uncultured Caudovirales phage</name>
    <dbReference type="NCBI Taxonomy" id="2100421"/>
    <lineage>
        <taxon>Viruses</taxon>
        <taxon>Duplodnaviria</taxon>
        <taxon>Heunggongvirae</taxon>
        <taxon>Uroviricota</taxon>
        <taxon>Caudoviricetes</taxon>
        <taxon>Peduoviridae</taxon>
        <taxon>Maltschvirus</taxon>
        <taxon>Maltschvirus maltsch</taxon>
    </lineage>
</organism>
<accession>A0A6J5NZV0</accession>
<name>A0A6J5NZV0_9CAUD</name>
<proteinExistence type="predicted"/>
<reference evidence="1" key="1">
    <citation type="submission" date="2020-04" db="EMBL/GenBank/DDBJ databases">
        <authorList>
            <person name="Chiriac C."/>
            <person name="Salcher M."/>
            <person name="Ghai R."/>
            <person name="Kavagutti S V."/>
        </authorList>
    </citation>
    <scope>NUCLEOTIDE SEQUENCE</scope>
</reference>
<evidence type="ECO:0000313" key="1">
    <source>
        <dbReference type="EMBL" id="CAB4165089.1"/>
    </source>
</evidence>
<protein>
    <submittedName>
        <fullName evidence="1">Uncharacterized protein</fullName>
    </submittedName>
</protein>
<dbReference type="NCBIfam" id="NF046037">
    <property type="entry name" value="carphisopro"/>
    <property type="match status" value="1"/>
</dbReference>